<dbReference type="PANTHER" id="PTHR15337">
    <property type="entry name" value="ANTERIOR GRADIENT PROTEIN-RELATED"/>
    <property type="match status" value="1"/>
</dbReference>
<dbReference type="PROSITE" id="PS00194">
    <property type="entry name" value="THIOREDOXIN_1"/>
    <property type="match status" value="1"/>
</dbReference>
<evidence type="ECO:0000313" key="5">
    <source>
        <dbReference type="EMBL" id="MBB4119387.1"/>
    </source>
</evidence>
<dbReference type="SUPFAM" id="SSF52833">
    <property type="entry name" value="Thioredoxin-like"/>
    <property type="match status" value="1"/>
</dbReference>
<dbReference type="InterPro" id="IPR012336">
    <property type="entry name" value="Thioredoxin-like_fold"/>
</dbReference>
<name>A0A840EX31_9FLAO</name>
<keyword evidence="6" id="KW-1185">Reference proteome</keyword>
<dbReference type="InterPro" id="IPR036249">
    <property type="entry name" value="Thioredoxin-like_sf"/>
</dbReference>
<keyword evidence="2" id="KW-0676">Redox-active center</keyword>
<dbReference type="InterPro" id="IPR017937">
    <property type="entry name" value="Thioredoxin_CS"/>
</dbReference>
<feature type="chain" id="PRO_5032778300" evidence="3">
    <location>
        <begin position="20"/>
        <end position="180"/>
    </location>
</feature>
<evidence type="ECO:0000256" key="1">
    <source>
        <dbReference type="ARBA" id="ARBA00022729"/>
    </source>
</evidence>
<dbReference type="PANTHER" id="PTHR15337:SF11">
    <property type="entry name" value="THIOREDOXIN DOMAIN-CONTAINING PROTEIN"/>
    <property type="match status" value="1"/>
</dbReference>
<reference evidence="5 6" key="1">
    <citation type="submission" date="2020-08" db="EMBL/GenBank/DDBJ databases">
        <title>Genomic Encyclopedia of Type Strains, Phase IV (KMG-IV): sequencing the most valuable type-strain genomes for metagenomic binning, comparative biology and taxonomic classification.</title>
        <authorList>
            <person name="Goeker M."/>
        </authorList>
    </citation>
    <scope>NUCLEOTIDE SEQUENCE [LARGE SCALE GENOMIC DNA]</scope>
    <source>
        <strain evidence="5 6">DSM 29568</strain>
    </source>
</reference>
<dbReference type="AlphaFoldDB" id="A0A840EX31"/>
<feature type="domain" description="Thioredoxin-like fold" evidence="4">
    <location>
        <begin position="36"/>
        <end position="150"/>
    </location>
</feature>
<protein>
    <submittedName>
        <fullName evidence="5">Thioredoxin-related protein</fullName>
    </submittedName>
</protein>
<keyword evidence="1 3" id="KW-0732">Signal</keyword>
<evidence type="ECO:0000256" key="3">
    <source>
        <dbReference type="SAM" id="SignalP"/>
    </source>
</evidence>
<accession>A0A840EX31</accession>
<evidence type="ECO:0000259" key="4">
    <source>
        <dbReference type="Pfam" id="PF13098"/>
    </source>
</evidence>
<dbReference type="Pfam" id="PF13098">
    <property type="entry name" value="Thioredoxin_2"/>
    <property type="match status" value="1"/>
</dbReference>
<gene>
    <name evidence="5" type="ORF">GGR32_001685</name>
</gene>
<organism evidence="5 6">
    <name type="scientific">Mesonia hippocampi</name>
    <dbReference type="NCBI Taxonomy" id="1628250"/>
    <lineage>
        <taxon>Bacteria</taxon>
        <taxon>Pseudomonadati</taxon>
        <taxon>Bacteroidota</taxon>
        <taxon>Flavobacteriia</taxon>
        <taxon>Flavobacteriales</taxon>
        <taxon>Flavobacteriaceae</taxon>
        <taxon>Mesonia</taxon>
    </lineage>
</organism>
<dbReference type="Proteomes" id="UP000553034">
    <property type="component" value="Unassembled WGS sequence"/>
</dbReference>
<comment type="caution">
    <text evidence="5">The sequence shown here is derived from an EMBL/GenBank/DDBJ whole genome shotgun (WGS) entry which is preliminary data.</text>
</comment>
<sequence>MKKISILLIAILASIGVQAQEIKWMSMNEALAAQKEAPKKIFMDVYTTWCGPCKMLDRNTFTNKDVIKYINTHFYAVKFNAEGTEEVAYQDFTYTNPNYKKGRKGRNSQHLFAHALKVSGYPSMVFFDEESNVIAPITGYHTPEELEIYLKMIAQDDYKKLTTNDAWEAYQKNFKGTFSN</sequence>
<dbReference type="InterPro" id="IPR051099">
    <property type="entry name" value="AGR/TXD"/>
</dbReference>
<dbReference type="EMBL" id="JACIFO010000006">
    <property type="protein sequence ID" value="MBB4119387.1"/>
    <property type="molecule type" value="Genomic_DNA"/>
</dbReference>
<proteinExistence type="predicted"/>
<dbReference type="Gene3D" id="3.40.30.10">
    <property type="entry name" value="Glutaredoxin"/>
    <property type="match status" value="1"/>
</dbReference>
<evidence type="ECO:0000256" key="2">
    <source>
        <dbReference type="ARBA" id="ARBA00023284"/>
    </source>
</evidence>
<evidence type="ECO:0000313" key="6">
    <source>
        <dbReference type="Proteomes" id="UP000553034"/>
    </source>
</evidence>
<dbReference type="RefSeq" id="WP_183477739.1">
    <property type="nucleotide sequence ID" value="NZ_JACIFO010000006.1"/>
</dbReference>
<feature type="signal peptide" evidence="3">
    <location>
        <begin position="1"/>
        <end position="19"/>
    </location>
</feature>